<dbReference type="STRING" id="1618545.US53_C0016G0001"/>
<gene>
    <name evidence="3" type="ORF">US53_C0016G0001</name>
</gene>
<comment type="caution">
    <text evidence="3">The sequence shown here is derived from an EMBL/GenBank/DDBJ whole genome shotgun (WGS) entry which is preliminary data.</text>
</comment>
<accession>A0A0G0H2P4</accession>
<evidence type="ECO:0000313" key="4">
    <source>
        <dbReference type="Proteomes" id="UP000034591"/>
    </source>
</evidence>
<organism evidence="3 4">
    <name type="scientific">Candidatus Woesebacteria bacterium GW2011_GWA1_37_7</name>
    <dbReference type="NCBI Taxonomy" id="1618545"/>
    <lineage>
        <taxon>Bacteria</taxon>
        <taxon>Candidatus Woeseibacteriota</taxon>
    </lineage>
</organism>
<evidence type="ECO:0000313" key="3">
    <source>
        <dbReference type="EMBL" id="KKQ37533.1"/>
    </source>
</evidence>
<protein>
    <submittedName>
        <fullName evidence="3">Uncharacterized protein</fullName>
    </submittedName>
</protein>
<evidence type="ECO:0000256" key="1">
    <source>
        <dbReference type="SAM" id="MobiDB-lite"/>
    </source>
</evidence>
<feature type="chain" id="PRO_5002532292" evidence="2">
    <location>
        <begin position="28"/>
        <end position="423"/>
    </location>
</feature>
<reference evidence="3 4" key="1">
    <citation type="journal article" date="2015" name="Nature">
        <title>rRNA introns, odd ribosomes, and small enigmatic genomes across a large radiation of phyla.</title>
        <authorList>
            <person name="Brown C.T."/>
            <person name="Hug L.A."/>
            <person name="Thomas B.C."/>
            <person name="Sharon I."/>
            <person name="Castelle C.J."/>
            <person name="Singh A."/>
            <person name="Wilkins M.J."/>
            <person name="Williams K.H."/>
            <person name="Banfield J.F."/>
        </authorList>
    </citation>
    <scope>NUCLEOTIDE SEQUENCE [LARGE SCALE GENOMIC DNA]</scope>
</reference>
<feature type="compositionally biased region" description="Basic and acidic residues" evidence="1">
    <location>
        <begin position="357"/>
        <end position="371"/>
    </location>
</feature>
<sequence length="423" mass="43887">MIYLNKKIATAFAAGALLLNTVAPVFAGTSIILSENGDGSDNDATVILGQSTTVVQSNNADVYNNVDAKAETGDNEASENTGGDVDIETGDATVNVNVENTLNSNSAEVDCCPSGDIDVLINGNGSDTDNTVDLKLGTETELYQNNYAKVKNIVDAEAETGDNEAEENTGGSVSIKTGNASTTVGLSTTANANSARIGGGGQGGSLSAIISENGDESDNDIVLSLGSLVLLAQSNVADVFNHVDAEAETGDNKAKENTGGEVEIETGDAEVDVTVDNMVNFNWADLECGCLLDDLFVKIWGNGSDTDNTIDAELGQETLAFQGNCAEDNQLPGDVSSLGGEGECELDNFVDAEGDTGDNKAEENTEGDGHDPSVSTGEADVEVDLENSGNVNVLGDGFELPFDEVDFGFNWAFFAAWFSWLAS</sequence>
<dbReference type="AlphaFoldDB" id="A0A0G0H2P4"/>
<proteinExistence type="predicted"/>
<dbReference type="EMBL" id="LBTI01000016">
    <property type="protein sequence ID" value="KKQ37533.1"/>
    <property type="molecule type" value="Genomic_DNA"/>
</dbReference>
<keyword evidence="2" id="KW-0732">Signal</keyword>
<name>A0A0G0H2P4_9BACT</name>
<feature type="signal peptide" evidence="2">
    <location>
        <begin position="1"/>
        <end position="27"/>
    </location>
</feature>
<feature type="region of interest" description="Disordered" evidence="1">
    <location>
        <begin position="351"/>
        <end position="376"/>
    </location>
</feature>
<dbReference type="Proteomes" id="UP000034591">
    <property type="component" value="Unassembled WGS sequence"/>
</dbReference>
<evidence type="ECO:0000256" key="2">
    <source>
        <dbReference type="SAM" id="SignalP"/>
    </source>
</evidence>
<feature type="region of interest" description="Disordered" evidence="1">
    <location>
        <begin position="69"/>
        <end position="89"/>
    </location>
</feature>